<sequence>MKPRVEPKLAKSIKREFSETQSRARREQEPVEIFAKIRSNQGIMLDSFAYMREPLSRALKCNVDATVLEQSMAMEVGFVIKNHDQVVNCYESWKTIGLFTPIMAKVSALKNECLKNRFL</sequence>
<dbReference type="EMBL" id="JADGMS010000007">
    <property type="protein sequence ID" value="KAF9678776.1"/>
    <property type="molecule type" value="Genomic_DNA"/>
</dbReference>
<feature type="region of interest" description="Disordered" evidence="1">
    <location>
        <begin position="1"/>
        <end position="27"/>
    </location>
</feature>
<organism evidence="2 3">
    <name type="scientific">Salix dunnii</name>
    <dbReference type="NCBI Taxonomy" id="1413687"/>
    <lineage>
        <taxon>Eukaryota</taxon>
        <taxon>Viridiplantae</taxon>
        <taxon>Streptophyta</taxon>
        <taxon>Embryophyta</taxon>
        <taxon>Tracheophyta</taxon>
        <taxon>Spermatophyta</taxon>
        <taxon>Magnoliopsida</taxon>
        <taxon>eudicotyledons</taxon>
        <taxon>Gunneridae</taxon>
        <taxon>Pentapetalae</taxon>
        <taxon>rosids</taxon>
        <taxon>fabids</taxon>
        <taxon>Malpighiales</taxon>
        <taxon>Salicaceae</taxon>
        <taxon>Saliceae</taxon>
        <taxon>Salix</taxon>
    </lineage>
</organism>
<evidence type="ECO:0000256" key="1">
    <source>
        <dbReference type="SAM" id="MobiDB-lite"/>
    </source>
</evidence>
<protein>
    <submittedName>
        <fullName evidence="2">Uncharacterized protein</fullName>
    </submittedName>
</protein>
<dbReference type="Proteomes" id="UP000657918">
    <property type="component" value="Unassembled WGS sequence"/>
</dbReference>
<accession>A0A835K3J8</accession>
<dbReference type="AlphaFoldDB" id="A0A835K3J8"/>
<gene>
    <name evidence="2" type="ORF">SADUNF_Sadunf07G0070900</name>
</gene>
<keyword evidence="3" id="KW-1185">Reference proteome</keyword>
<proteinExistence type="predicted"/>
<evidence type="ECO:0000313" key="2">
    <source>
        <dbReference type="EMBL" id="KAF9678776.1"/>
    </source>
</evidence>
<reference evidence="2 3" key="1">
    <citation type="submission" date="2020-10" db="EMBL/GenBank/DDBJ databases">
        <title>Plant Genome Project.</title>
        <authorList>
            <person name="Zhang R.-G."/>
        </authorList>
    </citation>
    <scope>NUCLEOTIDE SEQUENCE [LARGE SCALE GENOMIC DNA]</scope>
    <source>
        <strain evidence="2">FAFU-HL-1</strain>
        <tissue evidence="2">Leaf</tissue>
    </source>
</reference>
<comment type="caution">
    <text evidence="2">The sequence shown here is derived from an EMBL/GenBank/DDBJ whole genome shotgun (WGS) entry which is preliminary data.</text>
</comment>
<dbReference type="OrthoDB" id="1297712at2759"/>
<evidence type="ECO:0000313" key="3">
    <source>
        <dbReference type="Proteomes" id="UP000657918"/>
    </source>
</evidence>
<name>A0A835K3J8_9ROSI</name>